<protein>
    <submittedName>
        <fullName evidence="1">Uncharacterized protein</fullName>
    </submittedName>
</protein>
<dbReference type="AlphaFoldDB" id="A0A832QCI4"/>
<dbReference type="EMBL" id="DUTP01000005">
    <property type="protein sequence ID" value="HHX99579.1"/>
    <property type="molecule type" value="Genomic_DNA"/>
</dbReference>
<accession>A0A832QCI4</accession>
<organism evidence="1 2">
    <name type="scientific">Candidatus Dojkabacteria bacterium</name>
    <dbReference type="NCBI Taxonomy" id="2099670"/>
    <lineage>
        <taxon>Bacteria</taxon>
        <taxon>Candidatus Dojkabacteria</taxon>
    </lineage>
</organism>
<sequence length="245" mass="29781">MQPKKELYPKKLFHMIIEYASKRGEIDGIDIIESIKKYTPIFFLIGNYSWDFDPESKHWKELIERYEKGENMVDVAYELHIRNYQDPDKKKKWFGCFGYKYVADENGEGIVKIHFLNDGKSKNGPLSLSEKPKRLAELKEMFEEVRETYPKAKYVEGGSWLYNREEYKRLFPKEYLKDMRTRDPKTKILVIWGQFINSEWEIKEEKYKIFLEKLSKAKNIEDLNNLFDMKELYPRCEIEWFYDFY</sequence>
<evidence type="ECO:0000313" key="2">
    <source>
        <dbReference type="Proteomes" id="UP000576550"/>
    </source>
</evidence>
<gene>
    <name evidence="1" type="ORF">GX533_02810</name>
</gene>
<reference evidence="1 2" key="1">
    <citation type="journal article" date="2020" name="Biotechnol. Biofuels">
        <title>New insights from the biogas microbiome by comprehensive genome-resolved metagenomics of nearly 1600 species originating from multiple anaerobic digesters.</title>
        <authorList>
            <person name="Campanaro S."/>
            <person name="Treu L."/>
            <person name="Rodriguez-R L.M."/>
            <person name="Kovalovszki A."/>
            <person name="Ziels R.M."/>
            <person name="Maus I."/>
            <person name="Zhu X."/>
            <person name="Kougias P.G."/>
            <person name="Basile A."/>
            <person name="Luo G."/>
            <person name="Schluter A."/>
            <person name="Konstantinidis K.T."/>
            <person name="Angelidaki I."/>
        </authorList>
    </citation>
    <scope>NUCLEOTIDE SEQUENCE [LARGE SCALE GENOMIC DNA]</scope>
    <source>
        <strain evidence="1">AS05jafATM_89</strain>
    </source>
</reference>
<name>A0A832QCI4_9BACT</name>
<dbReference type="Proteomes" id="UP000576550">
    <property type="component" value="Unassembled WGS sequence"/>
</dbReference>
<proteinExistence type="predicted"/>
<comment type="caution">
    <text evidence="1">The sequence shown here is derived from an EMBL/GenBank/DDBJ whole genome shotgun (WGS) entry which is preliminary data.</text>
</comment>
<evidence type="ECO:0000313" key="1">
    <source>
        <dbReference type="EMBL" id="HHX99579.1"/>
    </source>
</evidence>